<sequence precursor="true">MSISCRRILCTGILASTWIGLFASGHAVCAQEFLEVTELPSRVASDPDENPGVSATLSDNTVKHFSPVFDEVLAAGRKPSGSPSLPKHRRARALPLKNASQRFLSGRELGPDNVGEAPSADAIRFAIPNDDLDREADRFRRETSPLRQTTMLQPTPFGTPVVSVQEPVAQTDPATSLTTQLFGRSSLDRSVLRQARLGVASFSTDIVRGREASSVVSTDLGSLLRKSPGGLSVKTQRRTPIVNDTRVRSSRVGALAASGSHWVPAREDLDTALSKIDSRLVNDVIIIPGPYSSVYGPGFHFVDFELLQSPRFAGGNELHGQTSFDHQSNGNQWLAQQSLWAGGEDWGMRGNYSHRYGSDYEDGDGSSVPSSYESREFTVALGRDLGDDRSIEFSLLRLDQTDVEFPGYVFDIDYLVTDGYEVAYIDANPEIGDRVETEVWYNRTRFEGNAQNIAKRPQFPFLNRIRYIGFTDVDSMSTGYRRGRTWGEAGDDVSWTVGHDLRFVKQELNEISDAVTLGFPFPVTDRNSPIPKSFAANPGLFAEYNERLLDCYTFKAGARVDYVQTDITADPAGLREVGLDAFPASYEEIVGTSISQTDRVMWSLYGSLTREHNEALTTSASLGFGQRAPTLTELYAAQPFLLLLQNGLNNVTGDPTLKQEKMLQADLSLDFDGDYLRCGTRGFYGWAFDYITFENTQVTAGPPSGDVQQVSLRYVNTSLATLAGFESFLELLPQERLSPFVTMRYVDGRDRTRNGDFATTNGAQGSASTKVPGLARGFFSGITGGDSEPLPGISPLETRIGFRLRDATADPNWNVELAARIVDDQDRVATSLLENATPGFTVYDVRGTYRPRFNDNLLLAFGIENFTDKTFREHLDFRSLTGVSVYQPGINFYVGADLTY</sequence>
<dbReference type="Gene3D" id="2.40.170.20">
    <property type="entry name" value="TonB-dependent receptor, beta-barrel domain"/>
    <property type="match status" value="1"/>
</dbReference>
<keyword evidence="2" id="KW-0813">Transport</keyword>
<organism evidence="10 11">
    <name type="scientific">Stieleria neptunia</name>
    <dbReference type="NCBI Taxonomy" id="2527979"/>
    <lineage>
        <taxon>Bacteria</taxon>
        <taxon>Pseudomonadati</taxon>
        <taxon>Planctomycetota</taxon>
        <taxon>Planctomycetia</taxon>
        <taxon>Pirellulales</taxon>
        <taxon>Pirellulaceae</taxon>
        <taxon>Stieleria</taxon>
    </lineage>
</organism>
<dbReference type="Proteomes" id="UP000319004">
    <property type="component" value="Chromosome"/>
</dbReference>
<evidence type="ECO:0000256" key="1">
    <source>
        <dbReference type="ARBA" id="ARBA00004571"/>
    </source>
</evidence>
<dbReference type="GO" id="GO:0015344">
    <property type="term" value="F:siderophore uptake transmembrane transporter activity"/>
    <property type="evidence" value="ECO:0007669"/>
    <property type="project" value="TreeGrafter"/>
</dbReference>
<dbReference type="Pfam" id="PF00593">
    <property type="entry name" value="TonB_dep_Rec_b-barrel"/>
    <property type="match status" value="1"/>
</dbReference>
<evidence type="ECO:0000313" key="11">
    <source>
        <dbReference type="Proteomes" id="UP000319004"/>
    </source>
</evidence>
<accession>A0A518HJ59</accession>
<keyword evidence="4" id="KW-0812">Transmembrane</keyword>
<dbReference type="PANTHER" id="PTHR30069">
    <property type="entry name" value="TONB-DEPENDENT OUTER MEMBRANE RECEPTOR"/>
    <property type="match status" value="1"/>
</dbReference>
<keyword evidence="6" id="KW-0472">Membrane</keyword>
<keyword evidence="11" id="KW-1185">Reference proteome</keyword>
<evidence type="ECO:0000313" key="10">
    <source>
        <dbReference type="EMBL" id="QDV40830.1"/>
    </source>
</evidence>
<evidence type="ECO:0000256" key="4">
    <source>
        <dbReference type="ARBA" id="ARBA00022692"/>
    </source>
</evidence>
<dbReference type="AlphaFoldDB" id="A0A518HJ59"/>
<dbReference type="PANTHER" id="PTHR30069:SF49">
    <property type="entry name" value="OUTER MEMBRANE PROTEIN C"/>
    <property type="match status" value="1"/>
</dbReference>
<dbReference type="KEGG" id="snep:Enr13x_06660"/>
<dbReference type="InterPro" id="IPR039426">
    <property type="entry name" value="TonB-dep_rcpt-like"/>
</dbReference>
<feature type="domain" description="TonB-dependent receptor-like beta-barrel" evidence="9">
    <location>
        <begin position="351"/>
        <end position="865"/>
    </location>
</feature>
<reference evidence="10 11" key="1">
    <citation type="submission" date="2019-03" db="EMBL/GenBank/DDBJ databases">
        <title>Deep-cultivation of Planctomycetes and their phenomic and genomic characterization uncovers novel biology.</title>
        <authorList>
            <person name="Wiegand S."/>
            <person name="Jogler M."/>
            <person name="Boedeker C."/>
            <person name="Pinto D."/>
            <person name="Vollmers J."/>
            <person name="Rivas-Marin E."/>
            <person name="Kohn T."/>
            <person name="Peeters S.H."/>
            <person name="Heuer A."/>
            <person name="Rast P."/>
            <person name="Oberbeckmann S."/>
            <person name="Bunk B."/>
            <person name="Jeske O."/>
            <person name="Meyerdierks A."/>
            <person name="Storesund J.E."/>
            <person name="Kallscheuer N."/>
            <person name="Luecker S."/>
            <person name="Lage O.M."/>
            <person name="Pohl T."/>
            <person name="Merkel B.J."/>
            <person name="Hornburger P."/>
            <person name="Mueller R.-W."/>
            <person name="Bruemmer F."/>
            <person name="Labrenz M."/>
            <person name="Spormann A.M."/>
            <person name="Op den Camp H."/>
            <person name="Overmann J."/>
            <person name="Amann R."/>
            <person name="Jetten M.S.M."/>
            <person name="Mascher T."/>
            <person name="Medema M.H."/>
            <person name="Devos D.P."/>
            <person name="Kaster A.-K."/>
            <person name="Ovreas L."/>
            <person name="Rohde M."/>
            <person name="Galperin M.Y."/>
            <person name="Jogler C."/>
        </authorList>
    </citation>
    <scope>NUCLEOTIDE SEQUENCE [LARGE SCALE GENOMIC DNA]</scope>
    <source>
        <strain evidence="10 11">Enr13</strain>
    </source>
</reference>
<dbReference type="GO" id="GO:0044718">
    <property type="term" value="P:siderophore transmembrane transport"/>
    <property type="evidence" value="ECO:0007669"/>
    <property type="project" value="TreeGrafter"/>
</dbReference>
<keyword evidence="10" id="KW-0675">Receptor</keyword>
<evidence type="ECO:0000256" key="8">
    <source>
        <dbReference type="SAM" id="SignalP"/>
    </source>
</evidence>
<evidence type="ECO:0000256" key="3">
    <source>
        <dbReference type="ARBA" id="ARBA00022452"/>
    </source>
</evidence>
<dbReference type="SUPFAM" id="SSF56935">
    <property type="entry name" value="Porins"/>
    <property type="match status" value="1"/>
</dbReference>
<dbReference type="InterPro" id="IPR036942">
    <property type="entry name" value="Beta-barrel_TonB_sf"/>
</dbReference>
<feature type="signal peptide" evidence="8">
    <location>
        <begin position="1"/>
        <end position="30"/>
    </location>
</feature>
<evidence type="ECO:0000259" key="9">
    <source>
        <dbReference type="Pfam" id="PF00593"/>
    </source>
</evidence>
<dbReference type="EMBL" id="CP037423">
    <property type="protein sequence ID" value="QDV40830.1"/>
    <property type="molecule type" value="Genomic_DNA"/>
</dbReference>
<dbReference type="InterPro" id="IPR000531">
    <property type="entry name" value="Beta-barrel_TonB"/>
</dbReference>
<keyword evidence="7" id="KW-0998">Cell outer membrane</keyword>
<dbReference type="GO" id="GO:0009279">
    <property type="term" value="C:cell outer membrane"/>
    <property type="evidence" value="ECO:0007669"/>
    <property type="project" value="UniProtKB-SubCell"/>
</dbReference>
<evidence type="ECO:0000256" key="6">
    <source>
        <dbReference type="ARBA" id="ARBA00023136"/>
    </source>
</evidence>
<protein>
    <submittedName>
        <fullName evidence="10">TonB dependent receptor</fullName>
    </submittedName>
</protein>
<name>A0A518HJ59_9BACT</name>
<comment type="subcellular location">
    <subcellularLocation>
        <location evidence="1">Cell outer membrane</location>
        <topology evidence="1">Multi-pass membrane protein</topology>
    </subcellularLocation>
</comment>
<evidence type="ECO:0000256" key="5">
    <source>
        <dbReference type="ARBA" id="ARBA00023077"/>
    </source>
</evidence>
<evidence type="ECO:0000256" key="7">
    <source>
        <dbReference type="ARBA" id="ARBA00023237"/>
    </source>
</evidence>
<gene>
    <name evidence="10" type="ORF">Enr13x_06660</name>
</gene>
<evidence type="ECO:0000256" key="2">
    <source>
        <dbReference type="ARBA" id="ARBA00022448"/>
    </source>
</evidence>
<feature type="chain" id="PRO_5021957128" evidence="8">
    <location>
        <begin position="31"/>
        <end position="900"/>
    </location>
</feature>
<keyword evidence="8" id="KW-0732">Signal</keyword>
<proteinExistence type="predicted"/>
<keyword evidence="5" id="KW-0798">TonB box</keyword>
<keyword evidence="3" id="KW-1134">Transmembrane beta strand</keyword>